<comment type="caution">
    <text evidence="8">The sequence shown here is derived from an EMBL/GenBank/DDBJ whole genome shotgun (WGS) entry which is preliminary data.</text>
</comment>
<comment type="subcellular location">
    <subcellularLocation>
        <location evidence="1">Cell membrane</location>
        <topology evidence="1">Multi-pass membrane protein</topology>
    </subcellularLocation>
</comment>
<dbReference type="Pfam" id="PF00482">
    <property type="entry name" value="T2SSF"/>
    <property type="match status" value="1"/>
</dbReference>
<feature type="domain" description="Type II secretion system protein GspF" evidence="7">
    <location>
        <begin position="172"/>
        <end position="296"/>
    </location>
</feature>
<dbReference type="Proteomes" id="UP000529310">
    <property type="component" value="Unassembled WGS sequence"/>
</dbReference>
<evidence type="ECO:0000256" key="2">
    <source>
        <dbReference type="ARBA" id="ARBA00022475"/>
    </source>
</evidence>
<accession>A0A7W4YMJ8</accession>
<dbReference type="InterPro" id="IPR018076">
    <property type="entry name" value="T2SS_GspF_dom"/>
</dbReference>
<dbReference type="AlphaFoldDB" id="A0A7W4YMJ8"/>
<evidence type="ECO:0000256" key="5">
    <source>
        <dbReference type="ARBA" id="ARBA00023136"/>
    </source>
</evidence>
<evidence type="ECO:0000313" key="9">
    <source>
        <dbReference type="Proteomes" id="UP000529310"/>
    </source>
</evidence>
<feature type="transmembrane region" description="Helical" evidence="6">
    <location>
        <begin position="132"/>
        <end position="153"/>
    </location>
</feature>
<name>A0A7W4YMJ8_9MICO</name>
<proteinExistence type="predicted"/>
<keyword evidence="3 6" id="KW-0812">Transmembrane</keyword>
<gene>
    <name evidence="8" type="ORF">FHX49_000267</name>
</gene>
<evidence type="ECO:0000256" key="4">
    <source>
        <dbReference type="ARBA" id="ARBA00022989"/>
    </source>
</evidence>
<dbReference type="EMBL" id="JACHWQ010000001">
    <property type="protein sequence ID" value="MBB2974726.1"/>
    <property type="molecule type" value="Genomic_DNA"/>
</dbReference>
<feature type="transmembrane region" description="Helical" evidence="6">
    <location>
        <begin position="107"/>
        <end position="126"/>
    </location>
</feature>
<evidence type="ECO:0000256" key="3">
    <source>
        <dbReference type="ARBA" id="ARBA00022692"/>
    </source>
</evidence>
<evidence type="ECO:0000256" key="6">
    <source>
        <dbReference type="SAM" id="Phobius"/>
    </source>
</evidence>
<evidence type="ECO:0000259" key="7">
    <source>
        <dbReference type="Pfam" id="PF00482"/>
    </source>
</evidence>
<dbReference type="PANTHER" id="PTHR35007">
    <property type="entry name" value="INTEGRAL MEMBRANE PROTEIN-RELATED"/>
    <property type="match status" value="1"/>
</dbReference>
<dbReference type="GO" id="GO:0005886">
    <property type="term" value="C:plasma membrane"/>
    <property type="evidence" value="ECO:0007669"/>
    <property type="project" value="UniProtKB-SubCell"/>
</dbReference>
<keyword evidence="5 6" id="KW-0472">Membrane</keyword>
<sequence length="309" mass="32296">MMILTATNVAISIVLGSALGAGLCCMIAASPRWGAPTLSRRIAPYIRDIADPLGLTPLASYPTSLAGAWLGVRSQLDVIAGGSTSINRRLRHAGWRIDTATYRVRQLTGMLAGCTLGALTTILLSLTGQFSIATLVLPAVGAVAGVVTIDVTLSRALKARSVRIGSELPTVLEFLSLCVSAGEGLFDSLKRVGHTGVGELATEIETTTLAVGTGSSLPDALADLARRTSHPALDRSIDHIISAIERGAPLAHVLQAQANDAREEAKRSLIEQAGRKEIGMLIPLVFIILPLSVLFAVFPGIAILRLGIS</sequence>
<dbReference type="RefSeq" id="WP_165142479.1">
    <property type="nucleotide sequence ID" value="NZ_CP049255.1"/>
</dbReference>
<dbReference type="PANTHER" id="PTHR35007:SF4">
    <property type="entry name" value="CONSERVED TRANSMEMBRANE PROTEIN-RELATED"/>
    <property type="match status" value="1"/>
</dbReference>
<keyword evidence="2" id="KW-1003">Cell membrane</keyword>
<keyword evidence="9" id="KW-1185">Reference proteome</keyword>
<protein>
    <submittedName>
        <fullName evidence="8">Tight adherence protein C</fullName>
    </submittedName>
</protein>
<evidence type="ECO:0000256" key="1">
    <source>
        <dbReference type="ARBA" id="ARBA00004651"/>
    </source>
</evidence>
<keyword evidence="4 6" id="KW-1133">Transmembrane helix</keyword>
<reference evidence="8 9" key="1">
    <citation type="submission" date="2020-08" db="EMBL/GenBank/DDBJ databases">
        <title>Sequencing the genomes of 1000 actinobacteria strains.</title>
        <authorList>
            <person name="Klenk H.-P."/>
        </authorList>
    </citation>
    <scope>NUCLEOTIDE SEQUENCE [LARGE SCALE GENOMIC DNA]</scope>
    <source>
        <strain evidence="8 9">DSM 27099</strain>
    </source>
</reference>
<organism evidence="8 9">
    <name type="scientific">Microbacterium endophyticum</name>
    <dbReference type="NCBI Taxonomy" id="1526412"/>
    <lineage>
        <taxon>Bacteria</taxon>
        <taxon>Bacillati</taxon>
        <taxon>Actinomycetota</taxon>
        <taxon>Actinomycetes</taxon>
        <taxon>Micrococcales</taxon>
        <taxon>Microbacteriaceae</taxon>
        <taxon>Microbacterium</taxon>
    </lineage>
</organism>
<feature type="transmembrane region" description="Helical" evidence="6">
    <location>
        <begin position="281"/>
        <end position="308"/>
    </location>
</feature>
<evidence type="ECO:0000313" key="8">
    <source>
        <dbReference type="EMBL" id="MBB2974726.1"/>
    </source>
</evidence>